<feature type="region of interest" description="Disordered" evidence="1">
    <location>
        <begin position="1"/>
        <end position="103"/>
    </location>
</feature>
<feature type="compositionally biased region" description="Polar residues" evidence="1">
    <location>
        <begin position="17"/>
        <end position="32"/>
    </location>
</feature>
<organism evidence="2 3">
    <name type="scientific">Echinostoma caproni</name>
    <dbReference type="NCBI Taxonomy" id="27848"/>
    <lineage>
        <taxon>Eukaryota</taxon>
        <taxon>Metazoa</taxon>
        <taxon>Spiralia</taxon>
        <taxon>Lophotrochozoa</taxon>
        <taxon>Platyhelminthes</taxon>
        <taxon>Trematoda</taxon>
        <taxon>Digenea</taxon>
        <taxon>Plagiorchiida</taxon>
        <taxon>Echinostomata</taxon>
        <taxon>Echinostomatoidea</taxon>
        <taxon>Echinostomatidae</taxon>
        <taxon>Echinostoma</taxon>
    </lineage>
</organism>
<name>A0A3P8EM03_9TREM</name>
<evidence type="ECO:0000256" key="1">
    <source>
        <dbReference type="SAM" id="MobiDB-lite"/>
    </source>
</evidence>
<keyword evidence="3" id="KW-1185">Reference proteome</keyword>
<evidence type="ECO:0000313" key="3">
    <source>
        <dbReference type="Proteomes" id="UP000272942"/>
    </source>
</evidence>
<feature type="compositionally biased region" description="Polar residues" evidence="1">
    <location>
        <begin position="39"/>
        <end position="57"/>
    </location>
</feature>
<dbReference type="Proteomes" id="UP000272942">
    <property type="component" value="Unassembled WGS sequence"/>
</dbReference>
<evidence type="ECO:0000313" key="2">
    <source>
        <dbReference type="EMBL" id="VDP45894.1"/>
    </source>
</evidence>
<dbReference type="AlphaFoldDB" id="A0A3P8EM03"/>
<feature type="region of interest" description="Disordered" evidence="1">
    <location>
        <begin position="136"/>
        <end position="163"/>
    </location>
</feature>
<dbReference type="EMBL" id="UZAN01014730">
    <property type="protein sequence ID" value="VDP45894.1"/>
    <property type="molecule type" value="Genomic_DNA"/>
</dbReference>
<accession>A0A3P8EM03</accession>
<proteinExistence type="predicted"/>
<feature type="compositionally biased region" description="Low complexity" evidence="1">
    <location>
        <begin position="93"/>
        <end position="102"/>
    </location>
</feature>
<feature type="compositionally biased region" description="Polar residues" evidence="1">
    <location>
        <begin position="67"/>
        <end position="92"/>
    </location>
</feature>
<reference evidence="2 3" key="1">
    <citation type="submission" date="2018-11" db="EMBL/GenBank/DDBJ databases">
        <authorList>
            <consortium name="Pathogen Informatics"/>
        </authorList>
    </citation>
    <scope>NUCLEOTIDE SEQUENCE [LARGE SCALE GENOMIC DNA]</scope>
    <source>
        <strain evidence="2 3">Egypt</strain>
    </source>
</reference>
<protein>
    <submittedName>
        <fullName evidence="2">Uncharacterized protein</fullName>
    </submittedName>
</protein>
<gene>
    <name evidence="2" type="ORF">ECPE_LOCUS1766</name>
</gene>
<feature type="compositionally biased region" description="Basic and acidic residues" evidence="1">
    <location>
        <begin position="143"/>
        <end position="153"/>
    </location>
</feature>
<sequence>MTAQPGENEVPGEVIPETSNKSLLEASHSNGSVDPVETQHVTSGHTPHNSASTAQLQDRTESIVPPDQTSTIPSTLSAEPFDQCSTNNSQTMVSSHGSVSSSNELIEPTLTDPKDNVSSATATPYNVAECVNSPAASLSSVDPNRKENNEIERAGPPIEYTSPRSELLCTEDPSVSVENTSPLSCTREINQNSASVESGHDHACRPESASEIDGTTKDLIVHALETTVSSFPSIASGITNSVSSTTILTANPTCSSRISDHEPSHIAADQPQYTPDVSNGDDNVHSNHWKPLTTSSLDSSQPHQSTRIGQMLERVTAELNELAPWLDKCGNLYCLAPGPITAAVLGQTSARSTTPTLSTIDLTSDDF</sequence>
<dbReference type="OrthoDB" id="6228672at2759"/>
<feature type="region of interest" description="Disordered" evidence="1">
    <location>
        <begin position="255"/>
        <end position="287"/>
    </location>
</feature>
<feature type="compositionally biased region" description="Polar residues" evidence="1">
    <location>
        <begin position="271"/>
        <end position="281"/>
    </location>
</feature>